<dbReference type="Gene3D" id="1.25.40.10">
    <property type="entry name" value="Tetratricopeptide repeat domain"/>
    <property type="match status" value="1"/>
</dbReference>
<name>A0A835Z1M2_9STRA</name>
<evidence type="ECO:0000259" key="1">
    <source>
        <dbReference type="Pfam" id="PF01476"/>
    </source>
</evidence>
<dbReference type="InterPro" id="IPR018392">
    <property type="entry name" value="LysM"/>
</dbReference>
<keyword evidence="3" id="KW-1185">Reference proteome</keyword>
<proteinExistence type="predicted"/>
<gene>
    <name evidence="2" type="ORF">JKP88DRAFT_255308</name>
</gene>
<dbReference type="Pfam" id="PF01476">
    <property type="entry name" value="LysM"/>
    <property type="match status" value="1"/>
</dbReference>
<comment type="caution">
    <text evidence="2">The sequence shown here is derived from an EMBL/GenBank/DDBJ whole genome shotgun (WGS) entry which is preliminary data.</text>
</comment>
<dbReference type="AlphaFoldDB" id="A0A835Z1M2"/>
<accession>A0A835Z1M2</accession>
<feature type="domain" description="LysM" evidence="1">
    <location>
        <begin position="795"/>
        <end position="831"/>
    </location>
</feature>
<evidence type="ECO:0000313" key="3">
    <source>
        <dbReference type="Proteomes" id="UP000664859"/>
    </source>
</evidence>
<organism evidence="2 3">
    <name type="scientific">Tribonema minus</name>
    <dbReference type="NCBI Taxonomy" id="303371"/>
    <lineage>
        <taxon>Eukaryota</taxon>
        <taxon>Sar</taxon>
        <taxon>Stramenopiles</taxon>
        <taxon>Ochrophyta</taxon>
        <taxon>PX clade</taxon>
        <taxon>Xanthophyceae</taxon>
        <taxon>Tribonematales</taxon>
        <taxon>Tribonemataceae</taxon>
        <taxon>Tribonema</taxon>
    </lineage>
</organism>
<dbReference type="Proteomes" id="UP000664859">
    <property type="component" value="Unassembled WGS sequence"/>
</dbReference>
<sequence>MADPYPTARDRICLLRLGSLVTDVPDEVWRDCRAGARLAIDTVTCPSSGFPCVIIEALERAVALTDIMASLAVDALLQGSLHRCRRLAVLAATLDVISSLGAARLRAILAPADTGSSSMKQKAVSKAFLAHLDLCGGAHVRNALRMNVTNLCTCLDPAPSGADLAEDVLGPGSRFVWLKEAAALSFSEGSLDTAMNTYCLALKVMLVTPAGRAGDLLREQSHARVLEIGKVRANMSLVELRRGNAMAALQRAADAAATAPFWFKAHARRGVAYAALRHHAAASAAYAIAADLAPTPRDAAEFPTPGGSAAAAGARYGGTAGDWLASIGLLLRALEEAMHDAAVTLAAYISPSDLARLERTCQFFGARPLHSRVRIRRAVRCQPARNLCRSAAASALPAAAATAPAAAAEAAAGAEVAVRKYCDAAADEDSCAARQALAAALAVLTRSHVAPAAAGAMARALQSVACADAPTAERCVFWRACAGEAALQELLLSVGEVCAAKFLLRETTAALEVRTRCMRALQRNVAEAQAAFEDACEAGMVTGTHVAAAPRWVRDARLTVDRQEAAIAAAAVSDVTNAALEMLGALLDLYKQRLKQRDQGVDIARYLVSFNPLFGGLPQRLPAARELSALSAQHYADVAAQLPPHALPGAVRAHFAYAADAAEVRAALEADPRMLRVWRVALRPMGFWLARNRWGYLTALAMLAMLRKHKSESDGVAANVLTFALYVLLRGEGWGSGALAQAAFDRVVASVDALAEFFADFYAMVRSYSFVLPLLFGELQCLQQLHSEVGRHCLCAYIAAQVGQTPSSIISLNQLANGGNLIYPGQILLIPPCVLTTPISGRRRQLDTRACAEYVAGIALAGASFLEGLFTANILEAASAGLTFDQQFQNNQCSPQGVTDATMAPINADDVLSLIDKEALGQITAAAEDAVTQIMPGGGYHRWKTNQVKIGMSVMNDGRAMYMNMLLDMETSLRQKLNAWFDTRPAYPYHSSTYDLELAMYPSAYRPAVKALYFALAQLLAIQAELLSITNCGSVRESLELLDLIFVMADACCFSVYNYIKMPVVPSRCVLLNNHINRCYTPVACLWHCALWSDNDCTPVTSLPYYAEAQCCNFKLIEYDPVGNHSQDLVLWHEREK</sequence>
<dbReference type="Gene3D" id="3.10.350.10">
    <property type="entry name" value="LysM domain"/>
    <property type="match status" value="1"/>
</dbReference>
<dbReference type="InterPro" id="IPR036779">
    <property type="entry name" value="LysM_dom_sf"/>
</dbReference>
<dbReference type="InterPro" id="IPR011990">
    <property type="entry name" value="TPR-like_helical_dom_sf"/>
</dbReference>
<dbReference type="SUPFAM" id="SSF48452">
    <property type="entry name" value="TPR-like"/>
    <property type="match status" value="1"/>
</dbReference>
<evidence type="ECO:0000313" key="2">
    <source>
        <dbReference type="EMBL" id="KAG5184753.1"/>
    </source>
</evidence>
<reference evidence="2" key="1">
    <citation type="submission" date="2021-02" db="EMBL/GenBank/DDBJ databases">
        <title>First Annotated Genome of the Yellow-green Alga Tribonema minus.</title>
        <authorList>
            <person name="Mahan K.M."/>
        </authorList>
    </citation>
    <scope>NUCLEOTIDE SEQUENCE</scope>
    <source>
        <strain evidence="2">UTEX B ZZ1240</strain>
    </source>
</reference>
<dbReference type="EMBL" id="JAFCMP010000153">
    <property type="protein sequence ID" value="KAG5184753.1"/>
    <property type="molecule type" value="Genomic_DNA"/>
</dbReference>
<protein>
    <recommendedName>
        <fullName evidence="1">LysM domain-containing protein</fullName>
    </recommendedName>
</protein>